<comment type="similarity">
    <text evidence="1">Belongs to the Gfa family.</text>
</comment>
<dbReference type="EMBL" id="MDEO01000036">
    <property type="protein sequence ID" value="OCX12934.1"/>
    <property type="molecule type" value="Genomic_DNA"/>
</dbReference>
<dbReference type="RefSeq" id="WP_024924366.1">
    <property type="nucleotide sequence ID" value="NZ_MDEO01000036.1"/>
</dbReference>
<keyword evidence="2" id="KW-0479">Metal-binding</keyword>
<keyword evidence="6" id="KW-1185">Reference proteome</keyword>
<dbReference type="AlphaFoldDB" id="A0A1C2DDU0"/>
<dbReference type="GO" id="GO:0016846">
    <property type="term" value="F:carbon-sulfur lyase activity"/>
    <property type="evidence" value="ECO:0007669"/>
    <property type="project" value="InterPro"/>
</dbReference>
<sequence length="118" mass="12942">MATKLYQGSCHCGAVRYEASVDLDHTISCNCSRCGRLGSILIFTPAENFTLVSGEDVLTDYLFNKHVIHHLFCRVCGIESFARGTKPDGTAMIAINARCLEEVDPDALTPQKVDGRSF</sequence>
<dbReference type="Pfam" id="PF04828">
    <property type="entry name" value="GFA"/>
    <property type="match status" value="1"/>
</dbReference>
<dbReference type="InterPro" id="IPR052355">
    <property type="entry name" value="CENP-V-like"/>
</dbReference>
<reference evidence="5 6" key="1">
    <citation type="submission" date="2016-08" db="EMBL/GenBank/DDBJ databases">
        <title>Whole genome sequence of Mesorhizobium sp. strain UASWS1009 isolated from industrial sewage.</title>
        <authorList>
            <person name="Crovadore J."/>
            <person name="Calmin G."/>
            <person name="Chablais R."/>
            <person name="Cochard B."/>
            <person name="Lefort F."/>
        </authorList>
    </citation>
    <scope>NUCLEOTIDE SEQUENCE [LARGE SCALE GENOMIC DNA]</scope>
    <source>
        <strain evidence="5 6">UASWS1009</strain>
    </source>
</reference>
<feature type="domain" description="CENP-V/GFA" evidence="4">
    <location>
        <begin position="6"/>
        <end position="118"/>
    </location>
</feature>
<name>A0A1C2DDU0_9HYPH</name>
<protein>
    <submittedName>
        <fullName evidence="5">Aldehyde-activating protein</fullName>
    </submittedName>
</protein>
<gene>
    <name evidence="5" type="ORF">QV13_25560</name>
</gene>
<dbReference type="InterPro" id="IPR006913">
    <property type="entry name" value="CENP-V/GFA"/>
</dbReference>
<evidence type="ECO:0000256" key="3">
    <source>
        <dbReference type="ARBA" id="ARBA00022833"/>
    </source>
</evidence>
<keyword evidence="3" id="KW-0862">Zinc</keyword>
<dbReference type="InterPro" id="IPR011057">
    <property type="entry name" value="Mss4-like_sf"/>
</dbReference>
<evidence type="ECO:0000313" key="5">
    <source>
        <dbReference type="EMBL" id="OCX12934.1"/>
    </source>
</evidence>
<dbReference type="Gene3D" id="2.170.150.70">
    <property type="match status" value="1"/>
</dbReference>
<dbReference type="PROSITE" id="PS51891">
    <property type="entry name" value="CENP_V_GFA"/>
    <property type="match status" value="1"/>
</dbReference>
<evidence type="ECO:0000256" key="1">
    <source>
        <dbReference type="ARBA" id="ARBA00005495"/>
    </source>
</evidence>
<evidence type="ECO:0000313" key="6">
    <source>
        <dbReference type="Proteomes" id="UP000094412"/>
    </source>
</evidence>
<dbReference type="SUPFAM" id="SSF51316">
    <property type="entry name" value="Mss4-like"/>
    <property type="match status" value="1"/>
</dbReference>
<dbReference type="STRING" id="1566387.QV13_25560"/>
<comment type="caution">
    <text evidence="5">The sequence shown here is derived from an EMBL/GenBank/DDBJ whole genome shotgun (WGS) entry which is preliminary data.</text>
</comment>
<dbReference type="GO" id="GO:0046872">
    <property type="term" value="F:metal ion binding"/>
    <property type="evidence" value="ECO:0007669"/>
    <property type="project" value="UniProtKB-KW"/>
</dbReference>
<dbReference type="PANTHER" id="PTHR28620">
    <property type="entry name" value="CENTROMERE PROTEIN V"/>
    <property type="match status" value="1"/>
</dbReference>
<accession>A0A1C2DDU0</accession>
<proteinExistence type="inferred from homology"/>
<dbReference type="OrthoDB" id="9805575at2"/>
<dbReference type="PANTHER" id="PTHR28620:SF1">
    <property type="entry name" value="CENP-V_GFA DOMAIN-CONTAINING PROTEIN"/>
    <property type="match status" value="1"/>
</dbReference>
<evidence type="ECO:0000259" key="4">
    <source>
        <dbReference type="PROSITE" id="PS51891"/>
    </source>
</evidence>
<dbReference type="Proteomes" id="UP000094412">
    <property type="component" value="Unassembled WGS sequence"/>
</dbReference>
<evidence type="ECO:0000256" key="2">
    <source>
        <dbReference type="ARBA" id="ARBA00022723"/>
    </source>
</evidence>
<organism evidence="5 6">
    <name type="scientific">Mesorhizobium hungaricum</name>
    <dbReference type="NCBI Taxonomy" id="1566387"/>
    <lineage>
        <taxon>Bacteria</taxon>
        <taxon>Pseudomonadati</taxon>
        <taxon>Pseudomonadota</taxon>
        <taxon>Alphaproteobacteria</taxon>
        <taxon>Hyphomicrobiales</taxon>
        <taxon>Phyllobacteriaceae</taxon>
        <taxon>Mesorhizobium</taxon>
    </lineage>
</organism>